<accession>A0A8H5BST3</accession>
<dbReference type="AlphaFoldDB" id="A0A8H5BST3"/>
<dbReference type="PANTHER" id="PTHR10039:SF17">
    <property type="entry name" value="FUNGAL STAND N-TERMINAL GOODBYE DOMAIN-CONTAINING PROTEIN-RELATED"/>
    <property type="match status" value="1"/>
</dbReference>
<evidence type="ECO:0000256" key="1">
    <source>
        <dbReference type="ARBA" id="ARBA00022737"/>
    </source>
</evidence>
<reference evidence="4 5" key="1">
    <citation type="journal article" date="2020" name="ISME J.">
        <title>Uncovering the hidden diversity of litter-decomposition mechanisms in mushroom-forming fungi.</title>
        <authorList>
            <person name="Floudas D."/>
            <person name="Bentzer J."/>
            <person name="Ahren D."/>
            <person name="Johansson T."/>
            <person name="Persson P."/>
            <person name="Tunlid A."/>
        </authorList>
    </citation>
    <scope>NUCLEOTIDE SEQUENCE [LARGE SCALE GENOMIC DNA]</scope>
    <source>
        <strain evidence="4 5">CBS 101986</strain>
    </source>
</reference>
<dbReference type="OrthoDB" id="163438at2759"/>
<dbReference type="Proteomes" id="UP000567179">
    <property type="component" value="Unassembled WGS sequence"/>
</dbReference>
<gene>
    <name evidence="4" type="ORF">D9619_011518</name>
</gene>
<evidence type="ECO:0000313" key="4">
    <source>
        <dbReference type="EMBL" id="KAF5328668.1"/>
    </source>
</evidence>
<organism evidence="4 5">
    <name type="scientific">Psilocybe cf. subviscida</name>
    <dbReference type="NCBI Taxonomy" id="2480587"/>
    <lineage>
        <taxon>Eukaryota</taxon>
        <taxon>Fungi</taxon>
        <taxon>Dikarya</taxon>
        <taxon>Basidiomycota</taxon>
        <taxon>Agaricomycotina</taxon>
        <taxon>Agaricomycetes</taxon>
        <taxon>Agaricomycetidae</taxon>
        <taxon>Agaricales</taxon>
        <taxon>Agaricineae</taxon>
        <taxon>Strophariaceae</taxon>
        <taxon>Psilocybe</taxon>
    </lineage>
</organism>
<dbReference type="PROSITE" id="PS50837">
    <property type="entry name" value="NACHT"/>
    <property type="match status" value="1"/>
</dbReference>
<dbReference type="EMBL" id="JAACJJ010000003">
    <property type="protein sequence ID" value="KAF5328668.1"/>
    <property type="molecule type" value="Genomic_DNA"/>
</dbReference>
<dbReference type="PANTHER" id="PTHR10039">
    <property type="entry name" value="AMELOGENIN"/>
    <property type="match status" value="1"/>
</dbReference>
<keyword evidence="1" id="KW-0677">Repeat</keyword>
<feature type="region of interest" description="Disordered" evidence="2">
    <location>
        <begin position="1"/>
        <end position="23"/>
    </location>
</feature>
<dbReference type="Pfam" id="PF24883">
    <property type="entry name" value="NPHP3_N"/>
    <property type="match status" value="1"/>
</dbReference>
<proteinExistence type="predicted"/>
<dbReference type="InterPro" id="IPR027417">
    <property type="entry name" value="P-loop_NTPase"/>
</dbReference>
<evidence type="ECO:0000256" key="2">
    <source>
        <dbReference type="SAM" id="MobiDB-lite"/>
    </source>
</evidence>
<dbReference type="Gene3D" id="3.40.50.300">
    <property type="entry name" value="P-loop containing nucleotide triphosphate hydrolases"/>
    <property type="match status" value="1"/>
</dbReference>
<evidence type="ECO:0000259" key="3">
    <source>
        <dbReference type="PROSITE" id="PS50837"/>
    </source>
</evidence>
<dbReference type="InterPro" id="IPR056884">
    <property type="entry name" value="NPHP3-like_N"/>
</dbReference>
<keyword evidence="5" id="KW-1185">Reference proteome</keyword>
<sequence length="533" mass="58900">MAQNPVADPGCSELPTIEESRPTPSLTVGTTSMFSNAQINQITGGTFVIQAPPGTGQELKVLYDSVAPNAILNAGGRADDVRCHPGTRKEVIGLIDKWRVDIQDGVTANRMFWLSGPAGAGKTAIVQTVAESWKSLGIHTANFFFFRTDASRSHPKSLISTLLYQIFNFYPAVRKAISTVLRSKPRVLEAKLEEQIDELICAPFRSTRPSFSRPIVLLIDGLDECDSEEKTSQRQILQALDKLLSQKDLPFLALVASRAELHISAAFKRLSSEALSIFLDDQFSPETDIRLFVETEFEKIKTSHPHAVLLDSDWPSGSDIDAIVGKSSGQFIYAATAMRFIAHSSAVPSLSLERVQGIVPPARNSPFSHLDAFYTYILKQADDHDAIRDILSSKLLDDRTITTIIHPGVLVINSKTEIVSRGTQPGTDRTESRSSLPPTNKFLQLYNSKYTQRLFASCISDIAAVVQLRNDRLVFYHASLADFLLDRSRSEPFDVDLEAFSAKVFPAMLKQAAMLHAYGASLFTLRHFSESHL</sequence>
<dbReference type="InterPro" id="IPR007111">
    <property type="entry name" value="NACHT_NTPase"/>
</dbReference>
<protein>
    <recommendedName>
        <fullName evidence="3">NACHT domain-containing protein</fullName>
    </recommendedName>
</protein>
<dbReference type="SUPFAM" id="SSF52540">
    <property type="entry name" value="P-loop containing nucleoside triphosphate hydrolases"/>
    <property type="match status" value="1"/>
</dbReference>
<name>A0A8H5BST3_9AGAR</name>
<comment type="caution">
    <text evidence="4">The sequence shown here is derived from an EMBL/GenBank/DDBJ whole genome shotgun (WGS) entry which is preliminary data.</text>
</comment>
<evidence type="ECO:0000313" key="5">
    <source>
        <dbReference type="Proteomes" id="UP000567179"/>
    </source>
</evidence>
<feature type="domain" description="NACHT" evidence="3">
    <location>
        <begin position="110"/>
        <end position="257"/>
    </location>
</feature>